<organism evidence="1 2">
    <name type="scientific">Streptomyces actuosus</name>
    <dbReference type="NCBI Taxonomy" id="1885"/>
    <lineage>
        <taxon>Bacteria</taxon>
        <taxon>Bacillati</taxon>
        <taxon>Actinomycetota</taxon>
        <taxon>Actinomycetes</taxon>
        <taxon>Kitasatosporales</taxon>
        <taxon>Streptomycetaceae</taxon>
        <taxon>Streptomyces</taxon>
    </lineage>
</organism>
<accession>A0ABS2VZB2</accession>
<sequence>MLVGVAVGTVVALLSTLLTVLWPGEAQSSLLDGLPASLAYFPTAPEFQFDGLFDATVCVWREKEAKAWQCGPVEFASDGSDARFSSARVCRGRQSGAVVVLISLRDFDTSKISRWPFVYAGTIPMPEQTPGSGRTITPLPWTQPPDLREPQWGRRNGAPTATAVRHYRVQSNPIMPLTMAVTISGIWPRMVDTIAITFPPWTTHPAG</sequence>
<name>A0ABS2VZB2_STRAS</name>
<protein>
    <submittedName>
        <fullName evidence="1">Uncharacterized protein</fullName>
    </submittedName>
</protein>
<proteinExistence type="predicted"/>
<dbReference type="EMBL" id="JAFFZS010000038">
    <property type="protein sequence ID" value="MBN0048374.1"/>
    <property type="molecule type" value="Genomic_DNA"/>
</dbReference>
<evidence type="ECO:0000313" key="2">
    <source>
        <dbReference type="Proteomes" id="UP000788262"/>
    </source>
</evidence>
<evidence type="ECO:0000313" key="1">
    <source>
        <dbReference type="EMBL" id="MBN0048374.1"/>
    </source>
</evidence>
<comment type="caution">
    <text evidence="1">The sequence shown here is derived from an EMBL/GenBank/DDBJ whole genome shotgun (WGS) entry which is preliminary data.</text>
</comment>
<keyword evidence="2" id="KW-1185">Reference proteome</keyword>
<dbReference type="Proteomes" id="UP000788262">
    <property type="component" value="Unassembled WGS sequence"/>
</dbReference>
<gene>
    <name evidence="1" type="ORF">JS756_30560</name>
</gene>
<reference evidence="1 2" key="1">
    <citation type="submission" date="2021-02" db="EMBL/GenBank/DDBJ databases">
        <title>Whole genome sequencing of Streptomyces actuosus VRA1.</title>
        <authorList>
            <person name="Sen G."/>
            <person name="Sen A."/>
        </authorList>
    </citation>
    <scope>NUCLEOTIDE SEQUENCE [LARGE SCALE GENOMIC DNA]</scope>
    <source>
        <strain evidence="1 2">VRA1</strain>
    </source>
</reference>
<dbReference type="RefSeq" id="WP_205386502.1">
    <property type="nucleotide sequence ID" value="NZ_JAFFZS010000038.1"/>
</dbReference>